<name>A0A484IDZ5_9ARCH</name>
<sequence>MDNILGVYSNPNTQEVTLCPQYLLEKYHLKVSTGIQKQVMAILRHDGR</sequence>
<dbReference type="AlphaFoldDB" id="A0A484IDZ5"/>
<gene>
    <name evidence="1" type="ORF">NFRAN_2005</name>
</gene>
<dbReference type="KEGG" id="nfn:NFRAN_2005"/>
<dbReference type="Proteomes" id="UP000294299">
    <property type="component" value="Chromosome NFRAN"/>
</dbReference>
<reference evidence="1 2" key="1">
    <citation type="submission" date="2019-02" db="EMBL/GenBank/DDBJ databases">
        <authorList>
            <person name="Lehtovirta-Morley E L."/>
        </authorList>
    </citation>
    <scope>NUCLEOTIDE SEQUENCE [LARGE SCALE GENOMIC DNA]</scope>
    <source>
        <strain evidence="1">NFRAN1</strain>
    </source>
</reference>
<evidence type="ECO:0000313" key="1">
    <source>
        <dbReference type="EMBL" id="VFJ14327.1"/>
    </source>
</evidence>
<protein>
    <submittedName>
        <fullName evidence="1">Uncharacterized protein</fullName>
    </submittedName>
</protein>
<dbReference type="EMBL" id="LR216287">
    <property type="protein sequence ID" value="VFJ14327.1"/>
    <property type="molecule type" value="Genomic_DNA"/>
</dbReference>
<evidence type="ECO:0000313" key="2">
    <source>
        <dbReference type="Proteomes" id="UP000294299"/>
    </source>
</evidence>
<proteinExistence type="predicted"/>
<accession>A0A484IDZ5</accession>
<organism evidence="1 2">
    <name type="scientific">Candidatus Nitrosocosmicus franklandianus</name>
    <dbReference type="NCBI Taxonomy" id="1798806"/>
    <lineage>
        <taxon>Archaea</taxon>
        <taxon>Nitrososphaerota</taxon>
        <taxon>Nitrososphaeria</taxon>
        <taxon>Nitrososphaerales</taxon>
        <taxon>Nitrososphaeraceae</taxon>
        <taxon>Candidatus Nitrosocosmicus</taxon>
    </lineage>
</organism>
<keyword evidence="2" id="KW-1185">Reference proteome</keyword>